<dbReference type="SUPFAM" id="SSF141371">
    <property type="entry name" value="PilZ domain-like"/>
    <property type="match status" value="1"/>
</dbReference>
<proteinExistence type="predicted"/>
<name>A0A0D0J5F2_9PSED</name>
<dbReference type="InterPro" id="IPR009875">
    <property type="entry name" value="PilZ_domain"/>
</dbReference>
<organism evidence="2 3">
    <name type="scientific">Pseudomonas fulva</name>
    <dbReference type="NCBI Taxonomy" id="47880"/>
    <lineage>
        <taxon>Bacteria</taxon>
        <taxon>Pseudomonadati</taxon>
        <taxon>Pseudomonadota</taxon>
        <taxon>Gammaproteobacteria</taxon>
        <taxon>Pseudomonadales</taxon>
        <taxon>Pseudomonadaceae</taxon>
        <taxon>Pseudomonas</taxon>
    </lineage>
</organism>
<evidence type="ECO:0000313" key="2">
    <source>
        <dbReference type="EMBL" id="KIQ00786.1"/>
    </source>
</evidence>
<dbReference type="Proteomes" id="UP000032068">
    <property type="component" value="Unassembled WGS sequence"/>
</dbReference>
<dbReference type="RefSeq" id="WP_042553771.1">
    <property type="nucleotide sequence ID" value="NZ_JXQW01000025.1"/>
</dbReference>
<dbReference type="Pfam" id="PF07238">
    <property type="entry name" value="PilZ"/>
    <property type="match status" value="1"/>
</dbReference>
<comment type="caution">
    <text evidence="2">The sequence shown here is derived from an EMBL/GenBank/DDBJ whole genome shotgun (WGS) entry which is preliminary data.</text>
</comment>
<feature type="domain" description="PilZ" evidence="1">
    <location>
        <begin position="2"/>
        <end position="93"/>
    </location>
</feature>
<sequence length="138" mass="15527">MRRFLRHNSDLPVELRLRRQAPNPWQRLDNIGLGGAACHSTRPISQGTAVELHIPLLGEQASYPGLVAWCSKQSDAYLVGVAFSGHDTGLRAYMVEQVCRIEQYRRHREQQVGQALPLELIAKEWREQHAASFSAPAS</sequence>
<evidence type="ECO:0000313" key="3">
    <source>
        <dbReference type="Proteomes" id="UP000032068"/>
    </source>
</evidence>
<dbReference type="GO" id="GO:0035438">
    <property type="term" value="F:cyclic-di-GMP binding"/>
    <property type="evidence" value="ECO:0007669"/>
    <property type="project" value="InterPro"/>
</dbReference>
<accession>A0A0D0J5F2</accession>
<reference evidence="2 3" key="1">
    <citation type="submission" date="2014-12" db="EMBL/GenBank/DDBJ databases">
        <title>16Stimator: statistical estimation of ribosomal gene copy numbers from draft genome assemblies.</title>
        <authorList>
            <person name="Perisin M.A."/>
            <person name="Vetter M."/>
            <person name="Gilbert J.A."/>
            <person name="Bergelson J."/>
        </authorList>
    </citation>
    <scope>NUCLEOTIDE SEQUENCE [LARGE SCALE GENOMIC DNA]</scope>
    <source>
        <strain evidence="2 3">MEJ086</strain>
    </source>
</reference>
<gene>
    <name evidence="2" type="ORF">RU08_10585</name>
</gene>
<dbReference type="AlphaFoldDB" id="A0A0D0J5F2"/>
<evidence type="ECO:0000259" key="1">
    <source>
        <dbReference type="Pfam" id="PF07238"/>
    </source>
</evidence>
<protein>
    <submittedName>
        <fullName evidence="2">Pilus assembly protein PilZ</fullName>
    </submittedName>
</protein>
<dbReference type="OrthoDB" id="8906365at2"/>
<dbReference type="EMBL" id="JXQW01000025">
    <property type="protein sequence ID" value="KIQ00786.1"/>
    <property type="molecule type" value="Genomic_DNA"/>
</dbReference>